<feature type="coiled-coil region" evidence="1">
    <location>
        <begin position="375"/>
        <end position="402"/>
    </location>
</feature>
<sequence>MPMSSFEARGTSRHPDIKHRYESSAPIQAINFTEATGESELSRADTSIAVAAIRARITSNAAKNTSLLIVLRDTGNAPSALAVKSVHIEKLKEELKRHNNTVREIERRLLELGASRQEDDRQYLVKIKYFLRYLKNFASSAKHKETSLETPESSSGREQSYFETIAAKSKADMRKSELESQTQQSLKEEEELKTRAEAHGTAHEELDDLYSGIFDGPTPGFPNEDAAESYFDHAYSKHENQKALVLSRRRAILYAQLAQRSCLVGTPHIRDAKTIAETSSLTRGVRVLKSDLLNFDHYATVTAVELNKTALQLAPLNEAQHRFIKDMQRLIGASALSYSKVSQLEREDLVTAVGNAHDIWGKLTAQIKDLVAMVKDQERRAREGARHTARELEEKRSALQQTRQGVFETVVGFGEAPPAYHNCCPRHAAYEQQCDVEVNIETENNGQDPAPARSSAQDLTVL</sequence>
<evidence type="ECO:0000313" key="3">
    <source>
        <dbReference type="EMBL" id="KAF2653819.1"/>
    </source>
</evidence>
<feature type="region of interest" description="Disordered" evidence="2">
    <location>
        <begin position="172"/>
        <end position="199"/>
    </location>
</feature>
<gene>
    <name evidence="3" type="ORF">K491DRAFT_680169</name>
</gene>
<dbReference type="AlphaFoldDB" id="A0A6A6T170"/>
<feature type="compositionally biased region" description="Basic and acidic residues" evidence="2">
    <location>
        <begin position="186"/>
        <end position="199"/>
    </location>
</feature>
<dbReference type="Proteomes" id="UP000799324">
    <property type="component" value="Unassembled WGS sequence"/>
</dbReference>
<feature type="coiled-coil region" evidence="1">
    <location>
        <begin position="81"/>
        <end position="115"/>
    </location>
</feature>
<dbReference type="PANTHER" id="PTHR21974">
    <property type="entry name" value="RE15880P"/>
    <property type="match status" value="1"/>
</dbReference>
<accession>A0A6A6T170</accession>
<protein>
    <submittedName>
        <fullName evidence="3">Uncharacterized protein</fullName>
    </submittedName>
</protein>
<reference evidence="3" key="1">
    <citation type="journal article" date="2020" name="Stud. Mycol.">
        <title>101 Dothideomycetes genomes: a test case for predicting lifestyles and emergence of pathogens.</title>
        <authorList>
            <person name="Haridas S."/>
            <person name="Albert R."/>
            <person name="Binder M."/>
            <person name="Bloem J."/>
            <person name="Labutti K."/>
            <person name="Salamov A."/>
            <person name="Andreopoulos B."/>
            <person name="Baker S."/>
            <person name="Barry K."/>
            <person name="Bills G."/>
            <person name="Bluhm B."/>
            <person name="Cannon C."/>
            <person name="Castanera R."/>
            <person name="Culley D."/>
            <person name="Daum C."/>
            <person name="Ezra D."/>
            <person name="Gonzalez J."/>
            <person name="Henrissat B."/>
            <person name="Kuo A."/>
            <person name="Liang C."/>
            <person name="Lipzen A."/>
            <person name="Lutzoni F."/>
            <person name="Magnuson J."/>
            <person name="Mondo S."/>
            <person name="Nolan M."/>
            <person name="Ohm R."/>
            <person name="Pangilinan J."/>
            <person name="Park H.-J."/>
            <person name="Ramirez L."/>
            <person name="Alfaro M."/>
            <person name="Sun H."/>
            <person name="Tritt A."/>
            <person name="Yoshinaga Y."/>
            <person name="Zwiers L.-H."/>
            <person name="Turgeon B."/>
            <person name="Goodwin S."/>
            <person name="Spatafora J."/>
            <person name="Crous P."/>
            <person name="Grigoriev I."/>
        </authorList>
    </citation>
    <scope>NUCLEOTIDE SEQUENCE</scope>
    <source>
        <strain evidence="3">CBS 122681</strain>
    </source>
</reference>
<feature type="region of interest" description="Disordered" evidence="2">
    <location>
        <begin position="443"/>
        <end position="462"/>
    </location>
</feature>
<evidence type="ECO:0000256" key="2">
    <source>
        <dbReference type="SAM" id="MobiDB-lite"/>
    </source>
</evidence>
<dbReference type="PANTHER" id="PTHR21974:SF2">
    <property type="entry name" value="RE15880P"/>
    <property type="match status" value="1"/>
</dbReference>
<keyword evidence="1" id="KW-0175">Coiled coil</keyword>
<proteinExistence type="predicted"/>
<name>A0A6A6T170_9PLEO</name>
<evidence type="ECO:0000313" key="4">
    <source>
        <dbReference type="Proteomes" id="UP000799324"/>
    </source>
</evidence>
<dbReference type="OrthoDB" id="2562743at2759"/>
<keyword evidence="4" id="KW-1185">Reference proteome</keyword>
<organism evidence="3 4">
    <name type="scientific">Lophiostoma macrostomum CBS 122681</name>
    <dbReference type="NCBI Taxonomy" id="1314788"/>
    <lineage>
        <taxon>Eukaryota</taxon>
        <taxon>Fungi</taxon>
        <taxon>Dikarya</taxon>
        <taxon>Ascomycota</taxon>
        <taxon>Pezizomycotina</taxon>
        <taxon>Dothideomycetes</taxon>
        <taxon>Pleosporomycetidae</taxon>
        <taxon>Pleosporales</taxon>
        <taxon>Lophiostomataceae</taxon>
        <taxon>Lophiostoma</taxon>
    </lineage>
</organism>
<dbReference type="EMBL" id="MU004374">
    <property type="protein sequence ID" value="KAF2653819.1"/>
    <property type="molecule type" value="Genomic_DNA"/>
</dbReference>
<evidence type="ECO:0000256" key="1">
    <source>
        <dbReference type="SAM" id="Coils"/>
    </source>
</evidence>